<feature type="domain" description="Helicase ATP-binding" evidence="8">
    <location>
        <begin position="262"/>
        <end position="402"/>
    </location>
</feature>
<dbReference type="InterPro" id="IPR001650">
    <property type="entry name" value="Helicase_C-like"/>
</dbReference>
<dbReference type="Pfam" id="PF00271">
    <property type="entry name" value="Helicase_C"/>
    <property type="match status" value="1"/>
</dbReference>
<dbReference type="Proteomes" id="UP001652740">
    <property type="component" value="Unplaced"/>
</dbReference>
<dbReference type="PROSITE" id="PS51194">
    <property type="entry name" value="HELICASE_CTER"/>
    <property type="match status" value="1"/>
</dbReference>
<keyword evidence="4" id="KW-0347">Helicase</keyword>
<dbReference type="Pfam" id="PF04408">
    <property type="entry name" value="WHD_HA2"/>
    <property type="match status" value="1"/>
</dbReference>
<dbReference type="InterPro" id="IPR007502">
    <property type="entry name" value="Helicase-assoc_dom"/>
</dbReference>
<evidence type="ECO:0000313" key="10">
    <source>
        <dbReference type="Proteomes" id="UP001652740"/>
    </source>
</evidence>
<organism evidence="10 11">
    <name type="scientific">Galleria mellonella</name>
    <name type="common">Greater wax moth</name>
    <dbReference type="NCBI Taxonomy" id="7137"/>
    <lineage>
        <taxon>Eukaryota</taxon>
        <taxon>Metazoa</taxon>
        <taxon>Ecdysozoa</taxon>
        <taxon>Arthropoda</taxon>
        <taxon>Hexapoda</taxon>
        <taxon>Insecta</taxon>
        <taxon>Pterygota</taxon>
        <taxon>Neoptera</taxon>
        <taxon>Endopterygota</taxon>
        <taxon>Lepidoptera</taxon>
        <taxon>Glossata</taxon>
        <taxon>Ditrysia</taxon>
        <taxon>Pyraloidea</taxon>
        <taxon>Pyralidae</taxon>
        <taxon>Galleriinae</taxon>
        <taxon>Galleria</taxon>
    </lineage>
</organism>
<feature type="region of interest" description="Disordered" evidence="7">
    <location>
        <begin position="1065"/>
        <end position="1092"/>
    </location>
</feature>
<keyword evidence="6" id="KW-0694">RNA-binding</keyword>
<dbReference type="CDD" id="cd17917">
    <property type="entry name" value="DEXHc_RHA-like"/>
    <property type="match status" value="1"/>
</dbReference>
<dbReference type="PANTHER" id="PTHR18934:SF237">
    <property type="entry name" value="ATP-DEPENDENT DNA_RNA HELICASE DHX36"/>
    <property type="match status" value="1"/>
</dbReference>
<dbReference type="SUPFAM" id="SSF52540">
    <property type="entry name" value="P-loop containing nucleoside triphosphate hydrolases"/>
    <property type="match status" value="1"/>
</dbReference>
<dbReference type="SMART" id="SM00487">
    <property type="entry name" value="DEXDc"/>
    <property type="match status" value="1"/>
</dbReference>
<dbReference type="PANTHER" id="PTHR18934">
    <property type="entry name" value="ATP-DEPENDENT RNA HELICASE"/>
    <property type="match status" value="1"/>
</dbReference>
<evidence type="ECO:0000259" key="8">
    <source>
        <dbReference type="PROSITE" id="PS51192"/>
    </source>
</evidence>
<dbReference type="InterPro" id="IPR011545">
    <property type="entry name" value="DEAD/DEAH_box_helicase_dom"/>
</dbReference>
<dbReference type="InterPro" id="IPR002464">
    <property type="entry name" value="DNA/RNA_helicase_DEAH_CS"/>
</dbReference>
<dbReference type="RefSeq" id="XP_052756943.1">
    <property type="nucleotide sequence ID" value="XM_052900983.1"/>
</dbReference>
<keyword evidence="2" id="KW-0547">Nucleotide-binding</keyword>
<dbReference type="Pfam" id="PF00270">
    <property type="entry name" value="DEAD"/>
    <property type="match status" value="1"/>
</dbReference>
<feature type="domain" description="Helicase C-terminal" evidence="9">
    <location>
        <begin position="545"/>
        <end position="715"/>
    </location>
</feature>
<gene>
    <name evidence="11" type="primary">LOC113516201</name>
</gene>
<evidence type="ECO:0000256" key="2">
    <source>
        <dbReference type="ARBA" id="ARBA00022741"/>
    </source>
</evidence>
<dbReference type="InterPro" id="IPR048333">
    <property type="entry name" value="HA2_WH"/>
</dbReference>
<feature type="compositionally biased region" description="Acidic residues" evidence="7">
    <location>
        <begin position="1065"/>
        <end position="1082"/>
    </location>
</feature>
<evidence type="ECO:0000313" key="11">
    <source>
        <dbReference type="RefSeq" id="XP_052756943.1"/>
    </source>
</evidence>
<dbReference type="Gene3D" id="3.40.50.300">
    <property type="entry name" value="P-loop containing nucleotide triphosphate hydrolases"/>
    <property type="match status" value="2"/>
</dbReference>
<evidence type="ECO:0000256" key="1">
    <source>
        <dbReference type="ARBA" id="ARBA00012552"/>
    </source>
</evidence>
<evidence type="ECO:0000256" key="5">
    <source>
        <dbReference type="ARBA" id="ARBA00022840"/>
    </source>
</evidence>
<sequence length="1092" mass="124101">MNMSQQGKMRDDGSHHDGSWHSWGQKHSLIKRHPPGLRGKEIGLFYRNQQKKHGKKAKEFKFHLNVPKSIVVTLKNKLQVIAKLTTYQDISLIKKIKDGDEKSTKCVVPEFIEPKKELPCSEDDNSKNSHNSKDIDDYKFIKPNSKPALVYNNKPSTSKLPDFIPVSAEPTTDQGNEPRILSLRGAGDYKYSYEDIITGTFKEKLEECLSKGVKIRETNNEINDLSIALYEDYKDMLKRSSYKKLMQFREKLPTYKKSKDLLDVINNNQVIVVSGETGCGKSTQVPQIILDDAILNNKGANVKILVTQPRRIAALSLASRVAEERAESMGSSVGYAVRLEKIESRERGGIMYCTTGILLVDLEVNQGLTNYSHIILDEVHERDCHIDFAMCMLKEVRNKILFIFRGIVHKEFVPPGKTVNQVYYCQVLERLRKRVNRVRPDIARNWILHHDNAPCHTALSVSQYLASKGIAVLQQPPYSPDMSPCDFFLFPKTKSVVKGTHFESITDIQAAVTRVLADIPVEAFQKCYEAWKTRWNRCIAAQGDYFEGDGRSICKGDPGAILVFLPGIGDITKLIKQMNRSGHFPSSRYDIHPLHSKLSSIEQRKIFERPPEHIRKIIIATNIAETSITVDDIVYVIDCGRIKCTGLNVEDNISTLQVEWVSQANLRQRRGRAGRCQPGICLLKDHLVKFVPSTETFATCLIHHGRVILTIQWAVKHLQKKKQCGALDESERLTPLGWHMARLPLHPAAGKLLLLAALFGCLDRAASLAAVWSFKDPFLLVIGKEREVEIAKRELTLGEPSDHVAMSEAVLRWERLREREGREFAYRYFLSVNTLELLSDMKKQLGDNLKNMGFLPSGDVKASWENRNADNISLFKAIVAAALYPNIGTVRWTGTRGRNAFKKQMRIKVRTPEDGPIELHPSSVMCAPPHNSGPIRSLCTNPGANWLVYRLKQLSSRLFLLDVTLVYTLPLLFFGELKVIKEEKIEDETDLNSEEEDRCQMTISTYKVQCNQDTTDVLFELRKLLDQVLASKIMVNSNHAEQHNEFEEKVLNAVVELITAEDEGTDYYKDEDDDTASDTSDCEFDRRRLKKY</sequence>
<accession>A0ABM3N021</accession>
<feature type="compositionally biased region" description="Basic and acidic residues" evidence="7">
    <location>
        <begin position="8"/>
        <end position="19"/>
    </location>
</feature>
<reference evidence="11" key="1">
    <citation type="submission" date="2025-08" db="UniProtKB">
        <authorList>
            <consortium name="RefSeq"/>
        </authorList>
    </citation>
    <scope>IDENTIFICATION</scope>
    <source>
        <tissue evidence="11">Whole larvae</tissue>
    </source>
</reference>
<dbReference type="InterPro" id="IPR014001">
    <property type="entry name" value="Helicase_ATP-bd"/>
</dbReference>
<keyword evidence="3" id="KW-0378">Hydrolase</keyword>
<dbReference type="SMART" id="SM00847">
    <property type="entry name" value="HA2"/>
    <property type="match status" value="1"/>
</dbReference>
<feature type="region of interest" description="Disordered" evidence="7">
    <location>
        <begin position="161"/>
        <end position="180"/>
    </location>
</feature>
<evidence type="ECO:0000259" key="9">
    <source>
        <dbReference type="PROSITE" id="PS51194"/>
    </source>
</evidence>
<dbReference type="PROSITE" id="PS00690">
    <property type="entry name" value="DEAH_ATP_HELICASE"/>
    <property type="match status" value="1"/>
</dbReference>
<feature type="region of interest" description="Disordered" evidence="7">
    <location>
        <begin position="117"/>
        <end position="137"/>
    </location>
</feature>
<name>A0ABM3N021_GALME</name>
<dbReference type="PROSITE" id="PS51192">
    <property type="entry name" value="HELICASE_ATP_BIND_1"/>
    <property type="match status" value="1"/>
</dbReference>
<dbReference type="Gene3D" id="1.20.120.1080">
    <property type="match status" value="1"/>
</dbReference>
<evidence type="ECO:0000256" key="3">
    <source>
        <dbReference type="ARBA" id="ARBA00022801"/>
    </source>
</evidence>
<evidence type="ECO:0000256" key="6">
    <source>
        <dbReference type="ARBA" id="ARBA00022884"/>
    </source>
</evidence>
<dbReference type="Pfam" id="PF21010">
    <property type="entry name" value="HA2_C"/>
    <property type="match status" value="1"/>
</dbReference>
<dbReference type="EC" id="3.6.4.13" evidence="1"/>
<proteinExistence type="predicted"/>
<keyword evidence="10" id="KW-1185">Reference proteome</keyword>
<evidence type="ECO:0000256" key="4">
    <source>
        <dbReference type="ARBA" id="ARBA00022806"/>
    </source>
</evidence>
<feature type="region of interest" description="Disordered" evidence="7">
    <location>
        <begin position="1"/>
        <end position="36"/>
    </location>
</feature>
<evidence type="ECO:0000256" key="7">
    <source>
        <dbReference type="SAM" id="MobiDB-lite"/>
    </source>
</evidence>
<keyword evidence="5" id="KW-0067">ATP-binding</keyword>
<dbReference type="CDD" id="cd18791">
    <property type="entry name" value="SF2_C_RHA"/>
    <property type="match status" value="1"/>
</dbReference>
<protein>
    <recommendedName>
        <fullName evidence="1">RNA helicase</fullName>
        <ecNumber evidence="1">3.6.4.13</ecNumber>
    </recommendedName>
</protein>
<dbReference type="InterPro" id="IPR027417">
    <property type="entry name" value="P-loop_NTPase"/>
</dbReference>
<dbReference type="GeneID" id="113516201"/>
<dbReference type="SMART" id="SM00490">
    <property type="entry name" value="HELICc"/>
    <property type="match status" value="1"/>
</dbReference>